<dbReference type="Proteomes" id="UP000585050">
    <property type="component" value="Unassembled WGS sequence"/>
</dbReference>
<keyword evidence="3" id="KW-1185">Reference proteome</keyword>
<dbReference type="EMBL" id="JABAIL010000007">
    <property type="protein sequence ID" value="NLR93675.1"/>
    <property type="molecule type" value="Genomic_DNA"/>
</dbReference>
<keyword evidence="1" id="KW-0732">Signal</keyword>
<evidence type="ECO:0000313" key="2">
    <source>
        <dbReference type="EMBL" id="NLR93675.1"/>
    </source>
</evidence>
<gene>
    <name evidence="2" type="ORF">HGP29_20920</name>
</gene>
<proteinExistence type="predicted"/>
<evidence type="ECO:0000256" key="1">
    <source>
        <dbReference type="SAM" id="SignalP"/>
    </source>
</evidence>
<accession>A0A7X8SNV6</accession>
<organism evidence="2 3">
    <name type="scientific">Flammeovirga agarivorans</name>
    <dbReference type="NCBI Taxonomy" id="2726742"/>
    <lineage>
        <taxon>Bacteria</taxon>
        <taxon>Pseudomonadati</taxon>
        <taxon>Bacteroidota</taxon>
        <taxon>Cytophagia</taxon>
        <taxon>Cytophagales</taxon>
        <taxon>Flammeovirgaceae</taxon>
        <taxon>Flammeovirga</taxon>
    </lineage>
</organism>
<reference evidence="2 3" key="1">
    <citation type="submission" date="2020-04" db="EMBL/GenBank/DDBJ databases">
        <title>Flammeovirga sp. SR4, a novel species isolated from seawater.</title>
        <authorList>
            <person name="Wang X."/>
        </authorList>
    </citation>
    <scope>NUCLEOTIDE SEQUENCE [LARGE SCALE GENOMIC DNA]</scope>
    <source>
        <strain evidence="2 3">SR4</strain>
    </source>
</reference>
<name>A0A7X8SNV6_9BACT</name>
<comment type="caution">
    <text evidence="2">The sequence shown here is derived from an EMBL/GenBank/DDBJ whole genome shotgun (WGS) entry which is preliminary data.</text>
</comment>
<evidence type="ECO:0000313" key="3">
    <source>
        <dbReference type="Proteomes" id="UP000585050"/>
    </source>
</evidence>
<dbReference type="RefSeq" id="WP_168884385.1">
    <property type="nucleotide sequence ID" value="NZ_JABAIL010000007.1"/>
</dbReference>
<dbReference type="AlphaFoldDB" id="A0A7X8SNV6"/>
<feature type="chain" id="PRO_5031028544" evidence="1">
    <location>
        <begin position="21"/>
        <end position="149"/>
    </location>
</feature>
<sequence>MKKLLNILIFSLLIINTSFASDNQYNDNKLDDKYTLDISSLKGRVFSQPNEIKAILSEYLSVREEGNMDYVYNPDNNELVMYFKDGIDKLVVTDCKVTSQLTNVYMTVNEDIKLHVVYYNDTDNILDVRVRKYFPDWERYFEVVTEENK</sequence>
<feature type="signal peptide" evidence="1">
    <location>
        <begin position="1"/>
        <end position="20"/>
    </location>
</feature>
<protein>
    <submittedName>
        <fullName evidence="2">Uncharacterized protein</fullName>
    </submittedName>
</protein>